<keyword evidence="2" id="KW-1185">Reference proteome</keyword>
<dbReference type="KEGG" id="azc:AZC_4615"/>
<reference evidence="1 2" key="6">
    <citation type="journal article" date="2011" name="Appl. Environ. Microbiol.">
        <title>Involvement of the azorhizobial chromosome partition gene (parA) in the onset of bacteroid differentiation during Sesbania rostrata stem nodule development.</title>
        <authorList>
            <person name="Liu CT."/>
            <person name="Lee KB."/>
            <person name="Wang YS."/>
            <person name="Peng MH."/>
            <person name="Lee KT."/>
            <person name="Suzuki S."/>
            <person name="Suzuki T."/>
            <person name="Oyaizu H."/>
        </authorList>
    </citation>
    <scope>NUCLEOTIDE SEQUENCE [LARGE SCALE GENOMIC DNA]</scope>
    <source>
        <strain evidence="2">ATCC 43989 / DSM 5975 / JCM 20966 / LMG 6465 / NBRC 14845 / NCIMB 13405 / ORS 571</strain>
    </source>
</reference>
<evidence type="ECO:0000313" key="2">
    <source>
        <dbReference type="Proteomes" id="UP000000270"/>
    </source>
</evidence>
<protein>
    <submittedName>
        <fullName evidence="1">Uncharacterized protein</fullName>
    </submittedName>
</protein>
<reference evidence="1 2" key="1">
    <citation type="journal article" date="2007" name="Appl. Environ. Microbiol.">
        <title>Rhizobial factors required for stem nodule maturation and maintenance in Sesbania rostrata-Azorhizobium caulinodans ORS571 symbiosis.</title>
        <authorList>
            <person name="Suzuki S."/>
            <person name="Aono T."/>
            <person name="Lee KB."/>
            <person name="Suzuki T."/>
            <person name="Liu CT."/>
            <person name="Miwa H."/>
            <person name="Wakao S."/>
            <person name="Iki T."/>
            <person name="Oyaizu H."/>
        </authorList>
    </citation>
    <scope>NUCLEOTIDE SEQUENCE [LARGE SCALE GENOMIC DNA]</scope>
    <source>
        <strain evidence="2">ATCC 43989 / DSM 5975 / JCM 20966 / LMG 6465 / NBRC 14845 / NCIMB 13405 / ORS 571</strain>
    </source>
</reference>
<dbReference type="EMBL" id="AP009384">
    <property type="protein sequence ID" value="BAF90613.1"/>
    <property type="molecule type" value="Genomic_DNA"/>
</dbReference>
<dbReference type="Proteomes" id="UP000000270">
    <property type="component" value="Chromosome"/>
</dbReference>
<reference evidence="1 2" key="4">
    <citation type="journal article" date="2009" name="Appl. Environ. Microbiol.">
        <title>Comparative genome-wide transcriptional profiling of Azorhizobium caulinodans ORS571 grown under free-living and symbiotic conditions.</title>
        <authorList>
            <person name="Tsukada S."/>
            <person name="Aono T."/>
            <person name="Akiba N."/>
            <person name="Lee KB."/>
            <person name="Liu CT."/>
            <person name="Toyazaki H."/>
            <person name="Oyaizu H."/>
        </authorList>
    </citation>
    <scope>NUCLEOTIDE SEQUENCE [LARGE SCALE GENOMIC DNA]</scope>
    <source>
        <strain evidence="2">ATCC 43989 / DSM 5975 / JCM 20966 / LMG 6465 / NBRC 14845 / NCIMB 13405 / ORS 571</strain>
    </source>
</reference>
<accession>A8HZR2</accession>
<name>A8HZR2_AZOC5</name>
<reference evidence="2" key="2">
    <citation type="submission" date="2007-04" db="EMBL/GenBank/DDBJ databases">
        <title>Complete genome sequence of the nitrogen-fixing bacterium Azorhizobium caulinodans ORS571.</title>
        <authorList>
            <person name="Lee K.B."/>
            <person name="Backer P.D."/>
            <person name="Aono T."/>
            <person name="Liu C.T."/>
            <person name="Suzuki S."/>
            <person name="Suzuki T."/>
            <person name="Kaneko T."/>
            <person name="Yamada M."/>
            <person name="Tabata S."/>
            <person name="Kupfer D.M."/>
            <person name="Najar F.Z."/>
            <person name="Wiley G.B."/>
            <person name="Roe B."/>
            <person name="Binnewies T."/>
            <person name="Ussery D."/>
            <person name="Vereecke D."/>
            <person name="Gevers D."/>
            <person name="Holsters M."/>
            <person name="Oyaizu H."/>
        </authorList>
    </citation>
    <scope>NUCLEOTIDE SEQUENCE [LARGE SCALE GENOMIC DNA]</scope>
    <source>
        <strain evidence="2">ATCC 43989 / DSM 5975 / JCM 20966 / LMG 6465 / NBRC 14845 / NCIMB 13405 / ORS 571</strain>
    </source>
</reference>
<gene>
    <name evidence="1" type="ordered locus">AZC_4615</name>
</gene>
<evidence type="ECO:0000313" key="1">
    <source>
        <dbReference type="EMBL" id="BAF90613.1"/>
    </source>
</evidence>
<dbReference type="eggNOG" id="ENOG502ZHXA">
    <property type="taxonomic scope" value="Bacteria"/>
</dbReference>
<dbReference type="HOGENOM" id="CLU_1905947_0_0_5"/>
<reference evidence="1 2" key="3">
    <citation type="journal article" date="2008" name="BMC Genomics">
        <title>The genome of the versatile nitrogen fixer Azorhizobium caulinodans ORS571.</title>
        <authorList>
            <person name="Lee KB."/>
            <person name="Backer P.D."/>
            <person name="Aono T."/>
            <person name="Liu CT."/>
            <person name="Suzuki S."/>
            <person name="Suzuki T."/>
            <person name="Kaneko T."/>
            <person name="Yamada M."/>
            <person name="Tabata S."/>
            <person name="Kupfer D.M."/>
            <person name="Najar F.Z."/>
            <person name="Wiley G.B."/>
            <person name="Roe B."/>
            <person name="Binnewies T.T."/>
            <person name="Ussery D.W."/>
            <person name="D'Haeze W."/>
            <person name="Herder J.D."/>
            <person name="Gevers D."/>
            <person name="Vereecke D."/>
            <person name="Holsters M."/>
            <person name="Oyaizu H."/>
        </authorList>
    </citation>
    <scope>NUCLEOTIDE SEQUENCE [LARGE SCALE GENOMIC DNA]</scope>
    <source>
        <strain evidence="2">ATCC 43989 / DSM 5975 / JCM 20966 / LMG 6465 / NBRC 14845 / NCIMB 13405 / ORS 571</strain>
    </source>
</reference>
<sequence>MNATDSLLIPLIDAGPLTGLSEAALGARYRFWRDQDGVRHVFSVYPTEEAPDYPEALAIAVRRTPAGSIAVWAGKPGEAAVRAAKRNLAEEIHIHVFGEGGADTLRTLLNRRTLSTDPLALPPPVAAHAVAAGRRQAA</sequence>
<dbReference type="RefSeq" id="WP_012173134.1">
    <property type="nucleotide sequence ID" value="NC_009937.1"/>
</dbReference>
<reference evidence="1 2" key="5">
    <citation type="journal article" date="2010" name="Appl. Environ. Microbiol.">
        <title>phrR-like gene praR of Azorhizobium caulinodans ORS571 is essential for symbiosis with Sesbania rostrata and is involved in expression of reb genes.</title>
        <authorList>
            <person name="Akiba N."/>
            <person name="Aono T."/>
            <person name="Toyazaki H."/>
            <person name="Sato S."/>
            <person name="Oyaizu H."/>
        </authorList>
    </citation>
    <scope>NUCLEOTIDE SEQUENCE [LARGE SCALE GENOMIC DNA]</scope>
    <source>
        <strain evidence="2">ATCC 43989 / DSM 5975 / JCM 20966 / LMG 6465 / NBRC 14845 / NCIMB 13405 / ORS 571</strain>
    </source>
</reference>
<proteinExistence type="predicted"/>
<organism evidence="1 2">
    <name type="scientific">Azorhizobium caulinodans (strain ATCC 43989 / DSM 5975 / JCM 20966 / LMG 6465 / NBRC 14845 / NCIMB 13405 / ORS 571)</name>
    <dbReference type="NCBI Taxonomy" id="438753"/>
    <lineage>
        <taxon>Bacteria</taxon>
        <taxon>Pseudomonadati</taxon>
        <taxon>Pseudomonadota</taxon>
        <taxon>Alphaproteobacteria</taxon>
        <taxon>Hyphomicrobiales</taxon>
        <taxon>Xanthobacteraceae</taxon>
        <taxon>Azorhizobium</taxon>
    </lineage>
</organism>
<dbReference type="AlphaFoldDB" id="A8HZR2"/>
<dbReference type="STRING" id="438753.AZC_4615"/>